<gene>
    <name evidence="1" type="ORF">DL89DRAFT_255627</name>
</gene>
<evidence type="ECO:0000313" key="1">
    <source>
        <dbReference type="EMBL" id="ORX71909.1"/>
    </source>
</evidence>
<accession>A0A1Y1WEF8</accession>
<sequence length="243" mass="26177">MARYLASGTRALSADTATATRTSVPTRTTTPSPLGTCAYAAPAHPHSLRRMQHLWAMAGQSTAVHVAAETCATTDSCHRQDTVPGRCSWLPSFDAVPLAGCSQMPLPERVTTSPEPLSTHRMCWTWSGMSNLPPCTVLGAPTALTCQYHTVLSVALLTAAMTNPVLRNHLANCAHILALPLLPCAGIAGKFEIYLSYSLALTFQINKNQYQPANPNAYDTIYTVVHPPCASHIAKERMRALTH</sequence>
<dbReference type="Proteomes" id="UP000193922">
    <property type="component" value="Unassembled WGS sequence"/>
</dbReference>
<dbReference type="RefSeq" id="XP_040745333.1">
    <property type="nucleotide sequence ID" value="XM_040885376.1"/>
</dbReference>
<dbReference type="AlphaFoldDB" id="A0A1Y1WEF8"/>
<name>A0A1Y1WEF8_9FUNG</name>
<reference evidence="1 2" key="1">
    <citation type="submission" date="2016-07" db="EMBL/GenBank/DDBJ databases">
        <title>Pervasive Adenine N6-methylation of Active Genes in Fungi.</title>
        <authorList>
            <consortium name="DOE Joint Genome Institute"/>
            <person name="Mondo S.J."/>
            <person name="Dannebaum R.O."/>
            <person name="Kuo R.C."/>
            <person name="Labutti K."/>
            <person name="Haridas S."/>
            <person name="Kuo A."/>
            <person name="Salamov A."/>
            <person name="Ahrendt S.R."/>
            <person name="Lipzen A."/>
            <person name="Sullivan W."/>
            <person name="Andreopoulos W.B."/>
            <person name="Clum A."/>
            <person name="Lindquist E."/>
            <person name="Daum C."/>
            <person name="Ramamoorthy G.K."/>
            <person name="Gryganskyi A."/>
            <person name="Culley D."/>
            <person name="Magnuson J.K."/>
            <person name="James T.Y."/>
            <person name="O'Malley M.A."/>
            <person name="Stajich J.E."/>
            <person name="Spatafora J.W."/>
            <person name="Visel A."/>
            <person name="Grigoriev I.V."/>
        </authorList>
    </citation>
    <scope>NUCLEOTIDE SEQUENCE [LARGE SCALE GENOMIC DNA]</scope>
    <source>
        <strain evidence="1 2">ATCC 12442</strain>
    </source>
</reference>
<proteinExistence type="predicted"/>
<dbReference type="EMBL" id="MCFD01000003">
    <property type="protein sequence ID" value="ORX71909.1"/>
    <property type="molecule type" value="Genomic_DNA"/>
</dbReference>
<keyword evidence="2" id="KW-1185">Reference proteome</keyword>
<dbReference type="GeneID" id="63802024"/>
<protein>
    <submittedName>
        <fullName evidence="1">Uncharacterized protein</fullName>
    </submittedName>
</protein>
<comment type="caution">
    <text evidence="1">The sequence shown here is derived from an EMBL/GenBank/DDBJ whole genome shotgun (WGS) entry which is preliminary data.</text>
</comment>
<organism evidence="1 2">
    <name type="scientific">Linderina pennispora</name>
    <dbReference type="NCBI Taxonomy" id="61395"/>
    <lineage>
        <taxon>Eukaryota</taxon>
        <taxon>Fungi</taxon>
        <taxon>Fungi incertae sedis</taxon>
        <taxon>Zoopagomycota</taxon>
        <taxon>Kickxellomycotina</taxon>
        <taxon>Kickxellomycetes</taxon>
        <taxon>Kickxellales</taxon>
        <taxon>Kickxellaceae</taxon>
        <taxon>Linderina</taxon>
    </lineage>
</organism>
<evidence type="ECO:0000313" key="2">
    <source>
        <dbReference type="Proteomes" id="UP000193922"/>
    </source>
</evidence>